<dbReference type="SUPFAM" id="SSF53474">
    <property type="entry name" value="alpha/beta-Hydrolases"/>
    <property type="match status" value="1"/>
</dbReference>
<feature type="signal peptide" evidence="6">
    <location>
        <begin position="1"/>
        <end position="17"/>
    </location>
</feature>
<dbReference type="VEuPathDB" id="VectorBase:PPAPM1_002870"/>
<organism evidence="8 9">
    <name type="scientific">Phlebotomus papatasi</name>
    <name type="common">Sandfly</name>
    <dbReference type="NCBI Taxonomy" id="29031"/>
    <lineage>
        <taxon>Eukaryota</taxon>
        <taxon>Metazoa</taxon>
        <taxon>Ecdysozoa</taxon>
        <taxon>Arthropoda</taxon>
        <taxon>Hexapoda</taxon>
        <taxon>Insecta</taxon>
        <taxon>Pterygota</taxon>
        <taxon>Neoptera</taxon>
        <taxon>Endopterygota</taxon>
        <taxon>Diptera</taxon>
        <taxon>Nematocera</taxon>
        <taxon>Psychodoidea</taxon>
        <taxon>Psychodidae</taxon>
        <taxon>Phlebotomus</taxon>
        <taxon>Phlebotomus</taxon>
    </lineage>
</organism>
<evidence type="ECO:0000256" key="3">
    <source>
        <dbReference type="ARBA" id="ARBA00022801"/>
    </source>
</evidence>
<dbReference type="GO" id="GO:0052689">
    <property type="term" value="F:carboxylic ester hydrolase activity"/>
    <property type="evidence" value="ECO:0007669"/>
    <property type="project" value="UniProtKB-KW"/>
</dbReference>
<feature type="domain" description="Carboxylesterase type B" evidence="7">
    <location>
        <begin position="29"/>
        <end position="353"/>
    </location>
</feature>
<dbReference type="InterPro" id="IPR050309">
    <property type="entry name" value="Type-B_Carboxylest/Lipase"/>
</dbReference>
<proteinExistence type="inferred from homology"/>
<dbReference type="InterPro" id="IPR029058">
    <property type="entry name" value="AB_hydrolase_fold"/>
</dbReference>
<keyword evidence="5" id="KW-0325">Glycoprotein</keyword>
<reference evidence="8" key="1">
    <citation type="submission" date="2022-08" db="UniProtKB">
        <authorList>
            <consortium name="EnsemblMetazoa"/>
        </authorList>
    </citation>
    <scope>IDENTIFICATION</scope>
    <source>
        <strain evidence="8">Israel</strain>
    </source>
</reference>
<dbReference type="PROSITE" id="PS00941">
    <property type="entry name" value="CARBOXYLESTERASE_B_2"/>
    <property type="match status" value="1"/>
</dbReference>
<evidence type="ECO:0000256" key="4">
    <source>
        <dbReference type="ARBA" id="ARBA00023157"/>
    </source>
</evidence>
<dbReference type="Pfam" id="PF00135">
    <property type="entry name" value="COesterase"/>
    <property type="match status" value="1"/>
</dbReference>
<dbReference type="EMBL" id="AJVK01024482">
    <property type="status" value="NOT_ANNOTATED_CDS"/>
    <property type="molecule type" value="Genomic_DNA"/>
</dbReference>
<sequence length="401" mass="43453">MLKLVFGTVCLLALVVAGPTTRDVSFDDRPTINTNLGWVQGTVESCGLFCNYYNFRGIPYAAPPVGDNRFRAPRPHPGWSGVRDAAQHGATCQTRTGGSEDCLFLNVYTQHLVGLRPVMVWIHGGAFSAGDGGVGSAGPDHIVQEDVVMVSFNYRLGVLGFLSTEDQQSTGNFGLKDAVMALRWVRQNIQNFGGDPNNITIFGLSAGGAMVHYLLLSPSARGLFDKAISMSGSALDPWAFQPRPRDIAFQLARDLGFDNIQTTEQLINTLRSIDSATLSSAMTGPLDQVTPRGLQPLPFVPSLDPPGTTGDEVFLPRLPIDILRDGSFYHVPYITGYVSAESLLMIRELLLDPSVFPTMNANPELLVPPWWNVPAGSAASQSIATQVANFYWGGGPRRFVH</sequence>
<evidence type="ECO:0000256" key="5">
    <source>
        <dbReference type="ARBA" id="ARBA00023180"/>
    </source>
</evidence>
<dbReference type="Gene3D" id="3.40.50.1820">
    <property type="entry name" value="alpha/beta hydrolase"/>
    <property type="match status" value="1"/>
</dbReference>
<evidence type="ECO:0000313" key="8">
    <source>
        <dbReference type="EnsemblMetazoa" id="PPAI002333-PA"/>
    </source>
</evidence>
<evidence type="ECO:0000256" key="1">
    <source>
        <dbReference type="ARBA" id="ARBA00005964"/>
    </source>
</evidence>
<keyword evidence="4" id="KW-1015">Disulfide bond</keyword>
<evidence type="ECO:0000256" key="6">
    <source>
        <dbReference type="RuleBase" id="RU361235"/>
    </source>
</evidence>
<dbReference type="EC" id="3.1.1.-" evidence="6"/>
<keyword evidence="9" id="KW-1185">Reference proteome</keyword>
<protein>
    <recommendedName>
        <fullName evidence="6">Carboxylic ester hydrolase</fullName>
        <ecNumber evidence="6">3.1.1.-</ecNumber>
    </recommendedName>
</protein>
<dbReference type="InterPro" id="IPR002018">
    <property type="entry name" value="CarbesteraseB"/>
</dbReference>
<dbReference type="InterPro" id="IPR019819">
    <property type="entry name" value="Carboxylesterase_B_CS"/>
</dbReference>
<name>A0A1B0GMF3_PHLPP</name>
<evidence type="ECO:0000256" key="2">
    <source>
        <dbReference type="ARBA" id="ARBA00022487"/>
    </source>
</evidence>
<dbReference type="PROSITE" id="PS00122">
    <property type="entry name" value="CARBOXYLESTERASE_B_1"/>
    <property type="match status" value="1"/>
</dbReference>
<dbReference type="PANTHER" id="PTHR11559">
    <property type="entry name" value="CARBOXYLESTERASE"/>
    <property type="match status" value="1"/>
</dbReference>
<dbReference type="Proteomes" id="UP000092462">
    <property type="component" value="Unassembled WGS sequence"/>
</dbReference>
<keyword evidence="3 6" id="KW-0378">Hydrolase</keyword>
<dbReference type="InterPro" id="IPR019826">
    <property type="entry name" value="Carboxylesterase_B_AS"/>
</dbReference>
<dbReference type="VEuPathDB" id="VectorBase:PPAI002333"/>
<evidence type="ECO:0000313" key="9">
    <source>
        <dbReference type="Proteomes" id="UP000092462"/>
    </source>
</evidence>
<evidence type="ECO:0000259" key="7">
    <source>
        <dbReference type="Pfam" id="PF00135"/>
    </source>
</evidence>
<feature type="chain" id="PRO_5036529453" description="Carboxylic ester hydrolase" evidence="6">
    <location>
        <begin position="18"/>
        <end position="401"/>
    </location>
</feature>
<dbReference type="EnsemblMetazoa" id="PPAI002333-RA">
    <property type="protein sequence ID" value="PPAI002333-PA"/>
    <property type="gene ID" value="PPAI002333"/>
</dbReference>
<dbReference type="AlphaFoldDB" id="A0A1B0GMF3"/>
<comment type="similarity">
    <text evidence="1 6">Belongs to the type-B carboxylesterase/lipase family.</text>
</comment>
<keyword evidence="6" id="KW-0732">Signal</keyword>
<accession>A0A1B0GMF3</accession>
<keyword evidence="2" id="KW-0719">Serine esterase</keyword>